<name>A0A344L184_9PSEU</name>
<dbReference type="EMBL" id="CP015163">
    <property type="protein sequence ID" value="AXB41808.1"/>
    <property type="molecule type" value="Genomic_DNA"/>
</dbReference>
<reference evidence="5 6" key="1">
    <citation type="submission" date="2016-04" db="EMBL/GenBank/DDBJ databases">
        <title>Complete genome sequence and analysis of deep-sea sediment isolate, Amycolatopsis sp. WP1.</title>
        <authorList>
            <person name="Wang H."/>
            <person name="Chen S."/>
            <person name="Wu Q."/>
        </authorList>
    </citation>
    <scope>NUCLEOTIDE SEQUENCE [LARGE SCALE GENOMIC DNA]</scope>
    <source>
        <strain evidence="5 6">WP1</strain>
    </source>
</reference>
<dbReference type="Proteomes" id="UP000250434">
    <property type="component" value="Chromosome"/>
</dbReference>
<comment type="catalytic activity">
    <reaction evidence="4">
        <text>a 2-deoxystreptamine antibiotic + acetyl-CoA = an N(3)-acetyl-2-deoxystreptamine antibiotic + CoA + H(+)</text>
        <dbReference type="Rhea" id="RHEA:12665"/>
        <dbReference type="ChEBI" id="CHEBI:15378"/>
        <dbReference type="ChEBI" id="CHEBI:57287"/>
        <dbReference type="ChEBI" id="CHEBI:57288"/>
        <dbReference type="ChEBI" id="CHEBI:57921"/>
        <dbReference type="ChEBI" id="CHEBI:77452"/>
        <dbReference type="EC" id="2.3.1.81"/>
    </reaction>
</comment>
<evidence type="ECO:0000313" key="6">
    <source>
        <dbReference type="Proteomes" id="UP000250434"/>
    </source>
</evidence>
<sequence length="265" mass="28455">MASEPPAGPLRTRDSLVPDLRAAGVGAGQTLLVHASLRSLGWVNGGAVTVVEALLEVLGPDGTLVVPTMTGDNSDPAGWSAPPVPEDWWAPIRATMPAYDPRITPSRMMGAIAETVRTWPGARRSAHPQTSFAALGPRAEEITRGHALDCRLGEQSPLARLEAAGAHVLLLGAGFANCSCFHLAEYRLPGPMEEVAFAARTDSGREWLTLKEKRINSDDFATLGTAYERDRPVHNGQVGAAHTRFFPLADAVSYAERWLRTHRPA</sequence>
<organism evidence="5 6">
    <name type="scientific">Amycolatopsis albispora</name>
    <dbReference type="NCBI Taxonomy" id="1804986"/>
    <lineage>
        <taxon>Bacteria</taxon>
        <taxon>Bacillati</taxon>
        <taxon>Actinomycetota</taxon>
        <taxon>Actinomycetes</taxon>
        <taxon>Pseudonocardiales</taxon>
        <taxon>Pseudonocardiaceae</taxon>
        <taxon>Amycolatopsis</taxon>
    </lineage>
</organism>
<protein>
    <recommendedName>
        <fullName evidence="4">Aminoglycoside N(3)-acetyltransferase</fullName>
        <ecNumber evidence="4">2.3.1.-</ecNumber>
    </recommendedName>
</protein>
<evidence type="ECO:0000256" key="4">
    <source>
        <dbReference type="RuleBase" id="RU365031"/>
    </source>
</evidence>
<dbReference type="PANTHER" id="PTHR11104:SF0">
    <property type="entry name" value="SPBETA PROPHAGE-DERIVED AMINOGLYCOSIDE N(3')-ACETYLTRANSFERASE-LIKE PROTEIN YOKD"/>
    <property type="match status" value="1"/>
</dbReference>
<evidence type="ECO:0000256" key="3">
    <source>
        <dbReference type="ARBA" id="ARBA00023315"/>
    </source>
</evidence>
<dbReference type="SUPFAM" id="SSF110710">
    <property type="entry name" value="TTHA0583/YokD-like"/>
    <property type="match status" value="1"/>
</dbReference>
<dbReference type="EC" id="2.3.1.-" evidence="4"/>
<dbReference type="GO" id="GO:0046353">
    <property type="term" value="F:aminoglycoside 3-N-acetyltransferase activity"/>
    <property type="evidence" value="ECO:0007669"/>
    <property type="project" value="UniProtKB-EC"/>
</dbReference>
<evidence type="ECO:0000256" key="1">
    <source>
        <dbReference type="ARBA" id="ARBA00006383"/>
    </source>
</evidence>
<dbReference type="KEGG" id="aab:A4R43_04095"/>
<accession>A0A344L184</accession>
<dbReference type="Pfam" id="PF02522">
    <property type="entry name" value="Antibiotic_NAT"/>
    <property type="match status" value="1"/>
</dbReference>
<dbReference type="GO" id="GO:0046677">
    <property type="term" value="P:response to antibiotic"/>
    <property type="evidence" value="ECO:0007669"/>
    <property type="project" value="UniProtKB-KW"/>
</dbReference>
<dbReference type="InterPro" id="IPR003679">
    <property type="entry name" value="Amioglycoside_AcTrfase"/>
</dbReference>
<keyword evidence="4" id="KW-0046">Antibiotic resistance</keyword>
<gene>
    <name evidence="5" type="ORF">A4R43_04095</name>
</gene>
<proteinExistence type="inferred from homology"/>
<dbReference type="PANTHER" id="PTHR11104">
    <property type="entry name" value="AMINOGLYCOSIDE N3-ACETYLTRANSFERASE"/>
    <property type="match status" value="1"/>
</dbReference>
<keyword evidence="2 4" id="KW-0808">Transferase</keyword>
<keyword evidence="3 4" id="KW-0012">Acyltransferase</keyword>
<dbReference type="AlphaFoldDB" id="A0A344L184"/>
<comment type="similarity">
    <text evidence="1 4">Belongs to the antibiotic N-acetyltransferase family.</text>
</comment>
<dbReference type="RefSeq" id="WP_113691070.1">
    <property type="nucleotide sequence ID" value="NZ_CP015163.1"/>
</dbReference>
<dbReference type="OrthoDB" id="7330654at2"/>
<dbReference type="InterPro" id="IPR028345">
    <property type="entry name" value="Antibiotic_NAT-like"/>
</dbReference>
<keyword evidence="6" id="KW-1185">Reference proteome</keyword>
<evidence type="ECO:0000313" key="5">
    <source>
        <dbReference type="EMBL" id="AXB41808.1"/>
    </source>
</evidence>
<evidence type="ECO:0000256" key="2">
    <source>
        <dbReference type="ARBA" id="ARBA00022679"/>
    </source>
</evidence>